<keyword evidence="2 5" id="KW-0812">Transmembrane</keyword>
<evidence type="ECO:0000256" key="2">
    <source>
        <dbReference type="ARBA" id="ARBA00022692"/>
    </source>
</evidence>
<evidence type="ECO:0000256" key="3">
    <source>
        <dbReference type="ARBA" id="ARBA00022989"/>
    </source>
</evidence>
<keyword evidence="7" id="KW-1185">Reference proteome</keyword>
<dbReference type="Gene3D" id="1.20.140.150">
    <property type="match status" value="1"/>
</dbReference>
<feature type="transmembrane region" description="Helical" evidence="5">
    <location>
        <begin position="7"/>
        <end position="31"/>
    </location>
</feature>
<organism evidence="6 7">
    <name type="scientific">Paragonimus skrjabini miyazakii</name>
    <dbReference type="NCBI Taxonomy" id="59628"/>
    <lineage>
        <taxon>Eukaryota</taxon>
        <taxon>Metazoa</taxon>
        <taxon>Spiralia</taxon>
        <taxon>Lophotrochozoa</taxon>
        <taxon>Platyhelminthes</taxon>
        <taxon>Trematoda</taxon>
        <taxon>Digenea</taxon>
        <taxon>Plagiorchiida</taxon>
        <taxon>Troglotremata</taxon>
        <taxon>Troglotrematidae</taxon>
        <taxon>Paragonimus</taxon>
    </lineage>
</organism>
<keyword evidence="3 5" id="KW-1133">Transmembrane helix</keyword>
<dbReference type="InterPro" id="IPR004031">
    <property type="entry name" value="PMP22/EMP/MP20/Claudin"/>
</dbReference>
<evidence type="ECO:0000313" key="6">
    <source>
        <dbReference type="EMBL" id="KAF7257869.1"/>
    </source>
</evidence>
<protein>
    <submittedName>
        <fullName evidence="6">Uncharacterized protein</fullName>
    </submittedName>
</protein>
<feature type="transmembrane region" description="Helical" evidence="5">
    <location>
        <begin position="101"/>
        <end position="123"/>
    </location>
</feature>
<comment type="caution">
    <text evidence="6">The sequence shown here is derived from an EMBL/GenBank/DDBJ whole genome shotgun (WGS) entry which is preliminary data.</text>
</comment>
<reference evidence="6" key="1">
    <citation type="submission" date="2019-07" db="EMBL/GenBank/DDBJ databases">
        <title>Annotation for the trematode Paragonimus miyazaki's.</title>
        <authorList>
            <person name="Choi Y.-J."/>
        </authorList>
    </citation>
    <scope>NUCLEOTIDE SEQUENCE</scope>
    <source>
        <strain evidence="6">Japan</strain>
    </source>
</reference>
<accession>A0A8S9YSA8</accession>
<keyword evidence="4 5" id="KW-0472">Membrane</keyword>
<name>A0A8S9YSA8_9TREM</name>
<feature type="transmembrane region" description="Helical" evidence="5">
    <location>
        <begin position="135"/>
        <end position="162"/>
    </location>
</feature>
<evidence type="ECO:0000256" key="4">
    <source>
        <dbReference type="ARBA" id="ARBA00023136"/>
    </source>
</evidence>
<gene>
    <name evidence="6" type="ORF">EG68_04364</name>
</gene>
<feature type="transmembrane region" description="Helical" evidence="5">
    <location>
        <begin position="203"/>
        <end position="224"/>
    </location>
</feature>
<dbReference type="GO" id="GO:0016020">
    <property type="term" value="C:membrane"/>
    <property type="evidence" value="ECO:0007669"/>
    <property type="project" value="UniProtKB-SubCell"/>
</dbReference>
<dbReference type="AlphaFoldDB" id="A0A8S9YSA8"/>
<evidence type="ECO:0000256" key="1">
    <source>
        <dbReference type="ARBA" id="ARBA00004141"/>
    </source>
</evidence>
<dbReference type="Pfam" id="PF13903">
    <property type="entry name" value="Claudin_2"/>
    <property type="match status" value="1"/>
</dbReference>
<evidence type="ECO:0000313" key="7">
    <source>
        <dbReference type="Proteomes" id="UP000822476"/>
    </source>
</evidence>
<proteinExistence type="predicted"/>
<evidence type="ECO:0000256" key="5">
    <source>
        <dbReference type="SAM" id="Phobius"/>
    </source>
</evidence>
<comment type="subcellular location">
    <subcellularLocation>
        <location evidence="1">Membrane</location>
        <topology evidence="1">Multi-pass membrane protein</topology>
    </subcellularLocation>
</comment>
<dbReference type="OrthoDB" id="6235249at2759"/>
<sequence length="226" mass="25278">MRPIRAAWLGLAILSFTLGYLSIIIGSMAVAAPNWTSYAVGIQPYLYEIVQVNRDRGLWEECVAIPWIFSGQCVPTVRSPQTCPLNENAKQIIAGWRSAPILLVFALCFLMIILIVMTVICTIDWRNPDKWSILAVKYTLLIGGSLVWICAFLFYVGMILYYHSITMENLVGKANIPIPRSSWSQELRNTTFVEQGVGPLVGWTAYTMIFTSSMLFMATGALVLPE</sequence>
<dbReference type="EMBL" id="JTDE01002097">
    <property type="protein sequence ID" value="KAF7257869.1"/>
    <property type="molecule type" value="Genomic_DNA"/>
</dbReference>
<dbReference type="Proteomes" id="UP000822476">
    <property type="component" value="Unassembled WGS sequence"/>
</dbReference>